<reference evidence="2" key="1">
    <citation type="submission" date="2022-10" db="EMBL/GenBank/DDBJ databases">
        <title>The complete genomes of actinobacterial strains from the NBC collection.</title>
        <authorList>
            <person name="Joergensen T.S."/>
            <person name="Alvarez Arevalo M."/>
            <person name="Sterndorff E.B."/>
            <person name="Faurdal D."/>
            <person name="Vuksanovic O."/>
            <person name="Mourched A.-S."/>
            <person name="Charusanti P."/>
            <person name="Shaw S."/>
            <person name="Blin K."/>
            <person name="Weber T."/>
        </authorList>
    </citation>
    <scope>NUCLEOTIDE SEQUENCE</scope>
    <source>
        <strain evidence="2">NBC_00093</strain>
    </source>
</reference>
<feature type="compositionally biased region" description="Basic and acidic residues" evidence="1">
    <location>
        <begin position="35"/>
        <end position="45"/>
    </location>
</feature>
<organism evidence="2">
    <name type="scientific">Streptomyces sp. NBC_00093</name>
    <dbReference type="NCBI Taxonomy" id="2975649"/>
    <lineage>
        <taxon>Bacteria</taxon>
        <taxon>Bacillati</taxon>
        <taxon>Actinomycetota</taxon>
        <taxon>Actinomycetes</taxon>
        <taxon>Kitasatosporales</taxon>
        <taxon>Streptomycetaceae</taxon>
        <taxon>Streptomyces</taxon>
    </lineage>
</organism>
<gene>
    <name evidence="2" type="ORF">OHA22_21405</name>
</gene>
<feature type="region of interest" description="Disordered" evidence="1">
    <location>
        <begin position="91"/>
        <end position="113"/>
    </location>
</feature>
<dbReference type="EMBL" id="CP108222">
    <property type="protein sequence ID" value="WTT17919.1"/>
    <property type="molecule type" value="Genomic_DNA"/>
</dbReference>
<feature type="region of interest" description="Disordered" evidence="1">
    <location>
        <begin position="35"/>
        <end position="56"/>
    </location>
</feature>
<accession>A0AAU2A3F5</accession>
<name>A0AAU2A3F5_9ACTN</name>
<evidence type="ECO:0000313" key="2">
    <source>
        <dbReference type="EMBL" id="WTT17919.1"/>
    </source>
</evidence>
<sequence>MSPIAPELLMALAGGTAGAAGQQIWASLRDLVRRRPTDGEPRGEGELTSLADAADSPTRARELADVLALRARQDPDFARALDTWRREAEALEGASTGAGDVRNEVSGGTIQGPVVQARDINGPLHFGSWPSQGPG</sequence>
<evidence type="ECO:0000256" key="1">
    <source>
        <dbReference type="SAM" id="MobiDB-lite"/>
    </source>
</evidence>
<dbReference type="AlphaFoldDB" id="A0AAU2A3F5"/>
<protein>
    <submittedName>
        <fullName evidence="2">Uncharacterized protein</fullName>
    </submittedName>
</protein>
<proteinExistence type="predicted"/>